<protein>
    <submittedName>
        <fullName evidence="1">Uncharacterized protein</fullName>
    </submittedName>
</protein>
<evidence type="ECO:0000313" key="2">
    <source>
        <dbReference type="Proteomes" id="UP000799750"/>
    </source>
</evidence>
<gene>
    <name evidence="1" type="ORF">BU16DRAFT_541053</name>
</gene>
<accession>A0A6A6QNN2</accession>
<dbReference type="Proteomes" id="UP000799750">
    <property type="component" value="Unassembled WGS sequence"/>
</dbReference>
<proteinExistence type="predicted"/>
<sequence length="970" mass="109978">MSNPFTTFSAVPQSYERSFYRSVALLCTGDAENHILVKRQVQNAFLVAYITKKHLDYDRYVKFEKQSVGPESCPLFALLECPELQPDRRVYRIVAKALRIQLFVWTRLQNGRPQGLAFRFGPTDSPKVNILRSSNSKMQGFGTSWFSHYTSLVVDRSGAAAFEYMLQEKDKDTNGLAMKLVTWEWEKGTTSGFRCYNGHDQGSRERGQRSDSSSEICSVVDCAIRRPWQIREALDLIERASLRSPTHGLTAPLGTKVLKPVLGWDAEFEKRPQQPSDLSRDELTSRFVHGEFEELVSVIVIFVGEQASFKFYILEMLENPTTETVSELSHFWEWFKDAKKIMLAYNLQSDMHAIKGSIAHMFQDDNRPDFQYESWYLVDGKKFHTIRPQWRLPKGQYFGGRLPLSLQFSRHPFQCPFHSSKLDRGLTCFCEHCILDVSTIFDYMCRTAGIANAPPVHGWGEPPFGYRYEKFLQSVLAGDRMLDLLEHFKNAPERYGDTGKFYSTIVGDPNLQHSNIVIEYLLGDVLGLVRALLAILTTDNRCLTTIRLVRHAKRDPEYSMVLPRIATPTKVSLGSGIICYNDHAKHFQRPTETKEPFSGCCPHRTLDYESYGDGCYNTAAPGDSSRTKGVYPFVDAGTLSYVDHVLRNEARDEVLSSMAEDLSAIKGRTVSSIFRSPTWDEQTFVNAARNKVRHELFDVCRFTLPEIMMVQSTHIPPVATSDRGDSVEDYPDPIIRAGSTYEEYLLGLLRSTKAASVAPPRGFGAPVGSLHGLPRFLYDLPSVPGADLPFARNIYDAFPIRGPLVGDALGAPTPEKPRKPLTPLQTLTEEETVAFMPGPVPDRNEKTAQEYFDALALWVRLAEGSLGDIEGDIKKEIQRNTKEGLPGDFDARDIWDPDGREYEARVKAAPDWNKPPLALRRRMFIAYGNGDWISESTRRLNALKRFITREKRKISKLERQGFVESSGWGE</sequence>
<dbReference type="OrthoDB" id="3641440at2759"/>
<dbReference type="EMBL" id="MU004192">
    <property type="protein sequence ID" value="KAF2493353.1"/>
    <property type="molecule type" value="Genomic_DNA"/>
</dbReference>
<name>A0A6A6QNN2_9PEZI</name>
<dbReference type="AlphaFoldDB" id="A0A6A6QNN2"/>
<keyword evidence="2" id="KW-1185">Reference proteome</keyword>
<organism evidence="1 2">
    <name type="scientific">Lophium mytilinum</name>
    <dbReference type="NCBI Taxonomy" id="390894"/>
    <lineage>
        <taxon>Eukaryota</taxon>
        <taxon>Fungi</taxon>
        <taxon>Dikarya</taxon>
        <taxon>Ascomycota</taxon>
        <taxon>Pezizomycotina</taxon>
        <taxon>Dothideomycetes</taxon>
        <taxon>Pleosporomycetidae</taxon>
        <taxon>Mytilinidiales</taxon>
        <taxon>Mytilinidiaceae</taxon>
        <taxon>Lophium</taxon>
    </lineage>
</organism>
<evidence type="ECO:0000313" key="1">
    <source>
        <dbReference type="EMBL" id="KAF2493353.1"/>
    </source>
</evidence>
<reference evidence="1" key="1">
    <citation type="journal article" date="2020" name="Stud. Mycol.">
        <title>101 Dothideomycetes genomes: a test case for predicting lifestyles and emergence of pathogens.</title>
        <authorList>
            <person name="Haridas S."/>
            <person name="Albert R."/>
            <person name="Binder M."/>
            <person name="Bloem J."/>
            <person name="Labutti K."/>
            <person name="Salamov A."/>
            <person name="Andreopoulos B."/>
            <person name="Baker S."/>
            <person name="Barry K."/>
            <person name="Bills G."/>
            <person name="Bluhm B."/>
            <person name="Cannon C."/>
            <person name="Castanera R."/>
            <person name="Culley D."/>
            <person name="Daum C."/>
            <person name="Ezra D."/>
            <person name="Gonzalez J."/>
            <person name="Henrissat B."/>
            <person name="Kuo A."/>
            <person name="Liang C."/>
            <person name="Lipzen A."/>
            <person name="Lutzoni F."/>
            <person name="Magnuson J."/>
            <person name="Mondo S."/>
            <person name="Nolan M."/>
            <person name="Ohm R."/>
            <person name="Pangilinan J."/>
            <person name="Park H.-J."/>
            <person name="Ramirez L."/>
            <person name="Alfaro M."/>
            <person name="Sun H."/>
            <person name="Tritt A."/>
            <person name="Yoshinaga Y."/>
            <person name="Zwiers L.-H."/>
            <person name="Turgeon B."/>
            <person name="Goodwin S."/>
            <person name="Spatafora J."/>
            <person name="Crous P."/>
            <person name="Grigoriev I."/>
        </authorList>
    </citation>
    <scope>NUCLEOTIDE SEQUENCE</scope>
    <source>
        <strain evidence="1">CBS 269.34</strain>
    </source>
</reference>